<accession>A0A5C4VK65</accession>
<protein>
    <submittedName>
        <fullName evidence="2">MBL fold metallo-hydrolase</fullName>
    </submittedName>
</protein>
<proteinExistence type="predicted"/>
<keyword evidence="3" id="KW-1185">Reference proteome</keyword>
<name>A0A5C4VK65_9ACTN</name>
<evidence type="ECO:0000313" key="2">
    <source>
        <dbReference type="EMBL" id="TNM36227.1"/>
    </source>
</evidence>
<dbReference type="InterPro" id="IPR036866">
    <property type="entry name" value="RibonucZ/Hydroxyglut_hydro"/>
</dbReference>
<dbReference type="InterPro" id="IPR001279">
    <property type="entry name" value="Metallo-B-lactamas"/>
</dbReference>
<dbReference type="Proteomes" id="UP000313231">
    <property type="component" value="Unassembled WGS sequence"/>
</dbReference>
<evidence type="ECO:0000259" key="1">
    <source>
        <dbReference type="SMART" id="SM00849"/>
    </source>
</evidence>
<dbReference type="SMART" id="SM00849">
    <property type="entry name" value="Lactamase_B"/>
    <property type="match status" value="1"/>
</dbReference>
<dbReference type="SUPFAM" id="SSF56281">
    <property type="entry name" value="Metallo-hydrolase/oxidoreductase"/>
    <property type="match status" value="1"/>
</dbReference>
<dbReference type="InterPro" id="IPR050662">
    <property type="entry name" value="Sec-metab_biosynth-thioest"/>
</dbReference>
<organism evidence="2 3">
    <name type="scientific">Nocardioides albidus</name>
    <dbReference type="NCBI Taxonomy" id="1517589"/>
    <lineage>
        <taxon>Bacteria</taxon>
        <taxon>Bacillati</taxon>
        <taxon>Actinomycetota</taxon>
        <taxon>Actinomycetes</taxon>
        <taxon>Propionibacteriales</taxon>
        <taxon>Nocardioidaceae</taxon>
        <taxon>Nocardioides</taxon>
    </lineage>
</organism>
<dbReference type="Pfam" id="PF00753">
    <property type="entry name" value="Lactamase_B"/>
    <property type="match status" value="1"/>
</dbReference>
<evidence type="ECO:0000313" key="3">
    <source>
        <dbReference type="Proteomes" id="UP000313231"/>
    </source>
</evidence>
<reference evidence="2 3" key="1">
    <citation type="journal article" date="2016" name="Int. J. Syst. Evol. Microbiol.">
        <title>Nocardioides albidus sp. nov., an actinobacterium isolated from garden soil.</title>
        <authorList>
            <person name="Singh H."/>
            <person name="Du J."/>
            <person name="Trinh H."/>
            <person name="Won K."/>
            <person name="Yang J.E."/>
            <person name="Yin C."/>
            <person name="Kook M."/>
            <person name="Yi T.H."/>
        </authorList>
    </citation>
    <scope>NUCLEOTIDE SEQUENCE [LARGE SCALE GENOMIC DNA]</scope>
    <source>
        <strain evidence="2 3">CCTCC AB 2015297</strain>
    </source>
</reference>
<dbReference type="EMBL" id="VDMP01000027">
    <property type="protein sequence ID" value="TNM36227.1"/>
    <property type="molecule type" value="Genomic_DNA"/>
</dbReference>
<dbReference type="RefSeq" id="WP_139624415.1">
    <property type="nucleotide sequence ID" value="NZ_VDMP01000027.1"/>
</dbReference>
<dbReference type="AlphaFoldDB" id="A0A5C4VK65"/>
<dbReference type="Gene3D" id="3.60.15.10">
    <property type="entry name" value="Ribonuclease Z/Hydroxyacylglutathione hydrolase-like"/>
    <property type="match status" value="1"/>
</dbReference>
<dbReference type="PANTHER" id="PTHR23131:SF4">
    <property type="entry name" value="METALLO-BETA-LACTAMASE SUPERFAMILY POTEIN"/>
    <property type="match status" value="1"/>
</dbReference>
<dbReference type="PANTHER" id="PTHR23131">
    <property type="entry name" value="ENDORIBONUCLEASE LACTB2"/>
    <property type="match status" value="1"/>
</dbReference>
<gene>
    <name evidence="2" type="ORF">FHP29_18815</name>
</gene>
<sequence length="356" mass="38451">MTTGGIATGHAVSPDSGRHWADEGAWEVAEGIHRIPLPLPMDALKAVNVYAVQGDDGLTLIDGGWSIPVARELLDKSLRSIGSGFGDIKRFLVTHVHRDHFTLATVLGQEYGAEVALGEEERPALELLHRAARAEIGESPFLDVLRTAGAEEIAEQWAAGHDGSLPDAVDWAFPDLWIDGDRTFDIGRRRLDAVHTPGHTPGHYVFADPAEGVLFSGDHVLPTITPSIGFTVPPTDQPLGQFMASLARVRQLPDLRILPAHGPVAPSSYERVDELLAHHETRLDQSLASLRARGPVTALVVARDLGWTRHERAFGELDVFSQGMAAMETKAHLDLLVARGRATAAHLPDGVVYSAI</sequence>
<dbReference type="OrthoDB" id="2971563at2"/>
<comment type="caution">
    <text evidence="2">The sequence shown here is derived from an EMBL/GenBank/DDBJ whole genome shotgun (WGS) entry which is preliminary data.</text>
</comment>
<dbReference type="GO" id="GO:0016787">
    <property type="term" value="F:hydrolase activity"/>
    <property type="evidence" value="ECO:0007669"/>
    <property type="project" value="UniProtKB-KW"/>
</dbReference>
<keyword evidence="2" id="KW-0378">Hydrolase</keyword>
<feature type="domain" description="Metallo-beta-lactamase" evidence="1">
    <location>
        <begin position="46"/>
        <end position="261"/>
    </location>
</feature>